<dbReference type="OrthoDB" id="9805770at2"/>
<keyword evidence="10" id="KW-1185">Reference proteome</keyword>
<dbReference type="InterPro" id="IPR001078">
    <property type="entry name" value="2-oxoacid_DH_actylTfrase"/>
</dbReference>
<dbReference type="Gene3D" id="3.30.559.10">
    <property type="entry name" value="Chloramphenicol acetyltransferase-like domain"/>
    <property type="match status" value="1"/>
</dbReference>
<dbReference type="PROSITE" id="PS00189">
    <property type="entry name" value="LIPOYL"/>
    <property type="match status" value="1"/>
</dbReference>
<dbReference type="GO" id="GO:0005737">
    <property type="term" value="C:cytoplasm"/>
    <property type="evidence" value="ECO:0007669"/>
    <property type="project" value="TreeGrafter"/>
</dbReference>
<evidence type="ECO:0000256" key="5">
    <source>
        <dbReference type="ARBA" id="ARBA00023315"/>
    </source>
</evidence>
<evidence type="ECO:0000313" key="10">
    <source>
        <dbReference type="Proteomes" id="UP000298381"/>
    </source>
</evidence>
<accession>A0A4Z0D4P5</accession>
<keyword evidence="3 6" id="KW-0808">Transferase</keyword>
<dbReference type="EC" id="2.3.1.-" evidence="6"/>
<evidence type="ECO:0000256" key="3">
    <source>
        <dbReference type="ARBA" id="ARBA00022679"/>
    </source>
</evidence>
<dbReference type="EMBL" id="SRIB01000008">
    <property type="protein sequence ID" value="TFZ39966.1"/>
    <property type="molecule type" value="Genomic_DNA"/>
</dbReference>
<dbReference type="PROSITE" id="PS51826">
    <property type="entry name" value="PSBD"/>
    <property type="match status" value="1"/>
</dbReference>
<dbReference type="InterPro" id="IPR004167">
    <property type="entry name" value="PSBD"/>
</dbReference>
<evidence type="ECO:0000256" key="6">
    <source>
        <dbReference type="RuleBase" id="RU003423"/>
    </source>
</evidence>
<comment type="caution">
    <text evidence="9">The sequence shown here is derived from an EMBL/GenBank/DDBJ whole genome shotgun (WGS) entry which is preliminary data.</text>
</comment>
<comment type="cofactor">
    <cofactor evidence="1 6">
        <name>(R)-lipoate</name>
        <dbReference type="ChEBI" id="CHEBI:83088"/>
    </cofactor>
</comment>
<feature type="domain" description="Lipoyl-binding" evidence="7">
    <location>
        <begin position="4"/>
        <end position="79"/>
    </location>
</feature>
<dbReference type="InterPro" id="IPR036625">
    <property type="entry name" value="E3-bd_dom_sf"/>
</dbReference>
<keyword evidence="5 6" id="KW-0012">Acyltransferase</keyword>
<gene>
    <name evidence="9" type="ORF">E4100_06795</name>
</gene>
<evidence type="ECO:0000259" key="8">
    <source>
        <dbReference type="PROSITE" id="PS51826"/>
    </source>
</evidence>
<dbReference type="InterPro" id="IPR011053">
    <property type="entry name" value="Single_hybrid_motif"/>
</dbReference>
<comment type="similarity">
    <text evidence="2 6">Belongs to the 2-oxoacid dehydrogenase family.</text>
</comment>
<feature type="domain" description="Peripheral subunit-binding (PSBD)" evidence="8">
    <location>
        <begin position="141"/>
        <end position="178"/>
    </location>
</feature>
<dbReference type="CDD" id="cd06849">
    <property type="entry name" value="lipoyl_domain"/>
    <property type="match status" value="1"/>
</dbReference>
<dbReference type="GO" id="GO:0031405">
    <property type="term" value="F:lipoic acid binding"/>
    <property type="evidence" value="ECO:0007669"/>
    <property type="project" value="TreeGrafter"/>
</dbReference>
<dbReference type="Pfam" id="PF00364">
    <property type="entry name" value="Biotin_lipoyl"/>
    <property type="match status" value="1"/>
</dbReference>
<dbReference type="InterPro" id="IPR050743">
    <property type="entry name" value="2-oxoacid_DH_E2_comp"/>
</dbReference>
<dbReference type="Pfam" id="PF00198">
    <property type="entry name" value="2-oxoacid_dh"/>
    <property type="match status" value="1"/>
</dbReference>
<proteinExistence type="inferred from homology"/>
<dbReference type="Gene3D" id="2.40.50.100">
    <property type="match status" value="1"/>
</dbReference>
<dbReference type="SUPFAM" id="SSF52777">
    <property type="entry name" value="CoA-dependent acyltransferases"/>
    <property type="match status" value="1"/>
</dbReference>
<dbReference type="SUPFAM" id="SSF51230">
    <property type="entry name" value="Single hybrid motif"/>
    <property type="match status" value="1"/>
</dbReference>
<dbReference type="PANTHER" id="PTHR43178">
    <property type="entry name" value="DIHYDROLIPOAMIDE ACETYLTRANSFERASE COMPONENT OF PYRUVATE DEHYDROGENASE COMPLEX"/>
    <property type="match status" value="1"/>
</dbReference>
<evidence type="ECO:0000259" key="7">
    <source>
        <dbReference type="PROSITE" id="PS50968"/>
    </source>
</evidence>
<dbReference type="InterPro" id="IPR000089">
    <property type="entry name" value="Biotin_lipoyl"/>
</dbReference>
<evidence type="ECO:0000256" key="2">
    <source>
        <dbReference type="ARBA" id="ARBA00007317"/>
    </source>
</evidence>
<sequence length="442" mass="49079">MKMKFEFQFPDIGEGIHEGVITKWLVKEGDMIKEGDSVAEVETDKVTTEIPSPKTGKIIELKASNGDTIHVGDVFVVIDTEGSAEEVSSEDKKDTLAEKKEIVEEENAGVVGEVISSSEVIAPSDEKEGNSASENVAGKALATPVARKLAKDLGVDINKVVGSGPNGRVMKEDIIKASKQPSEAEHKEVLDETVKTTVDAKEEKIIVEEEKIERIPLTRIRKTISQKMTQSRFTIPHTTAMDEIDVTQLYEFRKKYKDSLKEEEINLTFMPFIIKATISVLKKMPEFNATLDEENDELILKKFYHIGIATDTDRGLMVPVIRDADRLSIIELAKKVDEVSNSAKNNQIELKDLKGSSFTITNYGSIGGYYGIPIINYPESAILGVGRIVQKPVVKDDEIVKAWILPLSLSYDHRIIDGASGARFLNMMRELLENPEMLLLKA</sequence>
<dbReference type="Proteomes" id="UP000298381">
    <property type="component" value="Unassembled WGS sequence"/>
</dbReference>
<organism evidence="9 10">
    <name type="scientific">Soehngenia longivitae</name>
    <dbReference type="NCBI Taxonomy" id="2562294"/>
    <lineage>
        <taxon>Bacteria</taxon>
        <taxon>Bacillati</taxon>
        <taxon>Bacillota</taxon>
        <taxon>Tissierellia</taxon>
        <taxon>Tissierellales</taxon>
        <taxon>Tissierellaceae</taxon>
        <taxon>Soehngenia</taxon>
    </lineage>
</organism>
<name>A0A4Z0D4P5_9FIRM</name>
<dbReference type="AlphaFoldDB" id="A0A4Z0D4P5"/>
<keyword evidence="4 6" id="KW-0450">Lipoyl</keyword>
<dbReference type="InterPro" id="IPR003016">
    <property type="entry name" value="2-oxoA_DH_lipoyl-BS"/>
</dbReference>
<dbReference type="PROSITE" id="PS50968">
    <property type="entry name" value="BIOTINYL_LIPOYL"/>
    <property type="match status" value="1"/>
</dbReference>
<dbReference type="Pfam" id="PF02817">
    <property type="entry name" value="E3_binding"/>
    <property type="match status" value="1"/>
</dbReference>
<evidence type="ECO:0000256" key="1">
    <source>
        <dbReference type="ARBA" id="ARBA00001938"/>
    </source>
</evidence>
<dbReference type="PANTHER" id="PTHR43178:SF5">
    <property type="entry name" value="LIPOAMIDE ACYLTRANSFERASE COMPONENT OF BRANCHED-CHAIN ALPHA-KETO ACID DEHYDROGENASE COMPLEX, MITOCHONDRIAL"/>
    <property type="match status" value="1"/>
</dbReference>
<dbReference type="InterPro" id="IPR023213">
    <property type="entry name" value="CAT-like_dom_sf"/>
</dbReference>
<evidence type="ECO:0000256" key="4">
    <source>
        <dbReference type="ARBA" id="ARBA00022823"/>
    </source>
</evidence>
<evidence type="ECO:0000313" key="9">
    <source>
        <dbReference type="EMBL" id="TFZ39966.1"/>
    </source>
</evidence>
<protein>
    <recommendedName>
        <fullName evidence="6">Dihydrolipoamide acetyltransferase component of pyruvate dehydrogenase complex</fullName>
        <ecNumber evidence="6">2.3.1.-</ecNumber>
    </recommendedName>
</protein>
<dbReference type="Gene3D" id="4.10.320.10">
    <property type="entry name" value="E3-binding domain"/>
    <property type="match status" value="1"/>
</dbReference>
<dbReference type="FunFam" id="3.30.559.10:FF:000007">
    <property type="entry name" value="Dihydrolipoamide acetyltransferase component of pyruvate dehydrogenase complex"/>
    <property type="match status" value="1"/>
</dbReference>
<dbReference type="GO" id="GO:0016407">
    <property type="term" value="F:acetyltransferase activity"/>
    <property type="evidence" value="ECO:0007669"/>
    <property type="project" value="TreeGrafter"/>
</dbReference>
<dbReference type="SUPFAM" id="SSF47005">
    <property type="entry name" value="Peripheral subunit-binding domain of 2-oxo acid dehydrogenase complex"/>
    <property type="match status" value="1"/>
</dbReference>
<reference evidence="9 10" key="1">
    <citation type="submission" date="2019-03" db="EMBL/GenBank/DDBJ databases">
        <title>Draft genome sequence data and analysis of a Fermenting Bacterium, Soehngenia longevitae strain 1933PT, isolated from petroleum reservoir in Azerbaijan.</title>
        <authorList>
            <person name="Grouzdev D.S."/>
            <person name="Bidzhieva S.K."/>
            <person name="Sokolova D.S."/>
            <person name="Tourova T.P."/>
            <person name="Poltaraus A.B."/>
            <person name="Nazina T.N."/>
        </authorList>
    </citation>
    <scope>NUCLEOTIDE SEQUENCE [LARGE SCALE GENOMIC DNA]</scope>
    <source>
        <strain evidence="9 10">1933P</strain>
    </source>
</reference>